<dbReference type="Pfam" id="PF20152">
    <property type="entry name" value="DUF6534"/>
    <property type="match status" value="1"/>
</dbReference>
<feature type="transmembrane region" description="Helical" evidence="1">
    <location>
        <begin position="206"/>
        <end position="230"/>
    </location>
</feature>
<reference evidence="3" key="1">
    <citation type="submission" date="2023-11" db="EMBL/GenBank/DDBJ databases">
        <authorList>
            <person name="De Vega J J."/>
            <person name="De Vega J J."/>
        </authorList>
    </citation>
    <scope>NUCLEOTIDE SEQUENCE</scope>
</reference>
<name>A0AAD2H7V4_9AGAR</name>
<keyword evidence="1" id="KW-0472">Membrane</keyword>
<dbReference type="PANTHER" id="PTHR40465:SF1">
    <property type="entry name" value="DUF6534 DOMAIN-CONTAINING PROTEIN"/>
    <property type="match status" value="1"/>
</dbReference>
<protein>
    <recommendedName>
        <fullName evidence="2">DUF6534 domain-containing protein</fullName>
    </recommendedName>
</protein>
<dbReference type="AlphaFoldDB" id="A0AAD2H7V4"/>
<dbReference type="Proteomes" id="UP001295794">
    <property type="component" value="Unassembled WGS sequence"/>
</dbReference>
<sequence length="374" mass="41960">MPALVPLDNSVGALSIGVTVATMLFGINCMQSFLYFAEHSQKDGLALKLFVGLLWLLELITAVLINHGIFFYTVSNWGDLSVINEPTVWCVPSSSSLPSQNRKPVAGVFWSKLGSVFTFVALMVQGFFAHRVYILGGRRKILPGIIIFLTLAQFGQNVRKSGYLKSAHHRSVRQQWELSIRKCRGSSDYVRFILLDVSPTEMEQPYVMPLFGLELSADMLIAAGLIYYLRQHVKRSAIRETQHIIYVLIKYVVNTCALEVLCLAPLIALWFYEADTLIFIPFVLVMPRVYSLSLLCSLNNRDNLREISNVNPDIDLSIHSAAFRTGENIYRSHVELSPTTSTKSATRIYLHHSVITDGERPESIAGPFTPKMAV</sequence>
<feature type="transmembrane region" description="Helical" evidence="1">
    <location>
        <begin position="141"/>
        <end position="158"/>
    </location>
</feature>
<proteinExistence type="predicted"/>
<keyword evidence="4" id="KW-1185">Reference proteome</keyword>
<keyword evidence="1" id="KW-1133">Transmembrane helix</keyword>
<gene>
    <name evidence="3" type="ORF">MYCIT1_LOCUS15821</name>
</gene>
<organism evidence="3 4">
    <name type="scientific">Mycena citricolor</name>
    <dbReference type="NCBI Taxonomy" id="2018698"/>
    <lineage>
        <taxon>Eukaryota</taxon>
        <taxon>Fungi</taxon>
        <taxon>Dikarya</taxon>
        <taxon>Basidiomycota</taxon>
        <taxon>Agaricomycotina</taxon>
        <taxon>Agaricomycetes</taxon>
        <taxon>Agaricomycetidae</taxon>
        <taxon>Agaricales</taxon>
        <taxon>Marasmiineae</taxon>
        <taxon>Mycenaceae</taxon>
        <taxon>Mycena</taxon>
    </lineage>
</organism>
<feature type="domain" description="DUF6534" evidence="2">
    <location>
        <begin position="216"/>
        <end position="302"/>
    </location>
</feature>
<evidence type="ECO:0000256" key="1">
    <source>
        <dbReference type="SAM" id="Phobius"/>
    </source>
</evidence>
<accession>A0AAD2H7V4</accession>
<evidence type="ECO:0000313" key="4">
    <source>
        <dbReference type="Proteomes" id="UP001295794"/>
    </source>
</evidence>
<dbReference type="EMBL" id="CAVNYO010000169">
    <property type="protein sequence ID" value="CAK5270981.1"/>
    <property type="molecule type" value="Genomic_DNA"/>
</dbReference>
<comment type="caution">
    <text evidence="3">The sequence shown here is derived from an EMBL/GenBank/DDBJ whole genome shotgun (WGS) entry which is preliminary data.</text>
</comment>
<feature type="transmembrane region" description="Helical" evidence="1">
    <location>
        <begin position="278"/>
        <end position="298"/>
    </location>
</feature>
<evidence type="ECO:0000313" key="3">
    <source>
        <dbReference type="EMBL" id="CAK5270981.1"/>
    </source>
</evidence>
<dbReference type="InterPro" id="IPR045339">
    <property type="entry name" value="DUF6534"/>
</dbReference>
<feature type="transmembrane region" description="Helical" evidence="1">
    <location>
        <begin position="49"/>
        <end position="72"/>
    </location>
</feature>
<feature type="transmembrane region" description="Helical" evidence="1">
    <location>
        <begin position="109"/>
        <end position="129"/>
    </location>
</feature>
<dbReference type="PANTHER" id="PTHR40465">
    <property type="entry name" value="CHROMOSOME 1, WHOLE GENOME SHOTGUN SEQUENCE"/>
    <property type="match status" value="1"/>
</dbReference>
<feature type="transmembrane region" description="Helical" evidence="1">
    <location>
        <begin position="251"/>
        <end position="272"/>
    </location>
</feature>
<evidence type="ECO:0000259" key="2">
    <source>
        <dbReference type="Pfam" id="PF20152"/>
    </source>
</evidence>
<feature type="transmembrane region" description="Helical" evidence="1">
    <location>
        <begin position="12"/>
        <end position="37"/>
    </location>
</feature>
<keyword evidence="1" id="KW-0812">Transmembrane</keyword>